<feature type="transmembrane region" description="Helical" evidence="1">
    <location>
        <begin position="35"/>
        <end position="52"/>
    </location>
</feature>
<gene>
    <name evidence="3" type="ORF">D3H65_00295</name>
</gene>
<dbReference type="Proteomes" id="UP000263900">
    <property type="component" value="Chromosome"/>
</dbReference>
<feature type="domain" description="CBU-0592-like" evidence="2">
    <location>
        <begin position="6"/>
        <end position="76"/>
    </location>
</feature>
<dbReference type="NCBIfam" id="NF047864">
    <property type="entry name" value="CBU_0592_membra"/>
    <property type="match status" value="1"/>
</dbReference>
<protein>
    <recommendedName>
        <fullName evidence="2">CBU-0592-like domain-containing protein</fullName>
    </recommendedName>
</protein>
<dbReference type="KEGG" id="pseg:D3H65_00295"/>
<keyword evidence="1" id="KW-0472">Membrane</keyword>
<dbReference type="RefSeq" id="WP_119048348.1">
    <property type="nucleotide sequence ID" value="NZ_CP032157.1"/>
</dbReference>
<keyword evidence="4" id="KW-1185">Reference proteome</keyword>
<reference evidence="3 4" key="1">
    <citation type="submission" date="2018-09" db="EMBL/GenBank/DDBJ databases">
        <title>Genome sequencing of strain 6GH32-13.</title>
        <authorList>
            <person name="Weon H.-Y."/>
            <person name="Heo J."/>
            <person name="Kwon S.-W."/>
        </authorList>
    </citation>
    <scope>NUCLEOTIDE SEQUENCE [LARGE SCALE GENOMIC DNA]</scope>
    <source>
        <strain evidence="3 4">5GH32-13</strain>
    </source>
</reference>
<dbReference type="OrthoDB" id="7063597at2"/>
<name>A0A3B7MH13_9BACT</name>
<proteinExistence type="predicted"/>
<feature type="transmembrane region" description="Helical" evidence="1">
    <location>
        <begin position="6"/>
        <end position="23"/>
    </location>
</feature>
<accession>A0A3B7MH13</accession>
<evidence type="ECO:0000256" key="1">
    <source>
        <dbReference type="SAM" id="Phobius"/>
    </source>
</evidence>
<dbReference type="Pfam" id="PF26604">
    <property type="entry name" value="CBU_0592"/>
    <property type="match status" value="1"/>
</dbReference>
<evidence type="ECO:0000313" key="3">
    <source>
        <dbReference type="EMBL" id="AXY72510.1"/>
    </source>
</evidence>
<evidence type="ECO:0000313" key="4">
    <source>
        <dbReference type="Proteomes" id="UP000263900"/>
    </source>
</evidence>
<organism evidence="3 4">
    <name type="scientific">Paraflavitalea soli</name>
    <dbReference type="NCBI Taxonomy" id="2315862"/>
    <lineage>
        <taxon>Bacteria</taxon>
        <taxon>Pseudomonadati</taxon>
        <taxon>Bacteroidota</taxon>
        <taxon>Chitinophagia</taxon>
        <taxon>Chitinophagales</taxon>
        <taxon>Chitinophagaceae</taxon>
        <taxon>Paraflavitalea</taxon>
    </lineage>
</organism>
<keyword evidence="1" id="KW-0812">Transmembrane</keyword>
<feature type="transmembrane region" description="Helical" evidence="1">
    <location>
        <begin position="58"/>
        <end position="74"/>
    </location>
</feature>
<evidence type="ECO:0000259" key="2">
    <source>
        <dbReference type="Pfam" id="PF26604"/>
    </source>
</evidence>
<dbReference type="AlphaFoldDB" id="A0A3B7MH13"/>
<dbReference type="EMBL" id="CP032157">
    <property type="protein sequence ID" value="AXY72510.1"/>
    <property type="molecule type" value="Genomic_DNA"/>
</dbReference>
<keyword evidence="1" id="KW-1133">Transmembrane helix</keyword>
<sequence length="87" mass="9789">MMLIIEILGWTGSLLVLVAYAMNMNKKLPADSLTYYLLNIAGSAFLIINTAFHHAYPSMAVNIIWVFIPVVTIIRHKAARKKEEEIA</sequence>
<dbReference type="InterPro" id="IPR058058">
    <property type="entry name" value="CBU_0592-like"/>
</dbReference>